<gene>
    <name evidence="2" type="ORF">WP8S17C03_46200</name>
</gene>
<feature type="compositionally biased region" description="Low complexity" evidence="1">
    <location>
        <begin position="101"/>
        <end position="111"/>
    </location>
</feature>
<sequence length="170" mass="17889">MDNPSQPPRPAHLLDDLESIRALLDEHTSSEPPLLTESVDPASIPLLSEIVEPPPFSLSPAPAPQAAQPATPAAPRPAQAPTPAPVKAADPVSPVAPAPAAPSAAQPSVRAGVEAATQTQLDRLDGELRAAAQLILQDVIDDFVPQIEAELKRRLNARLARLLPQLPRRS</sequence>
<dbReference type="EMBL" id="AP022213">
    <property type="protein sequence ID" value="BBT18571.1"/>
    <property type="molecule type" value="Genomic_DNA"/>
</dbReference>
<evidence type="ECO:0000313" key="3">
    <source>
        <dbReference type="Proteomes" id="UP000515591"/>
    </source>
</evidence>
<feature type="compositionally biased region" description="Pro residues" evidence="1">
    <location>
        <begin position="72"/>
        <end position="84"/>
    </location>
</feature>
<feature type="compositionally biased region" description="Pro residues" evidence="1">
    <location>
        <begin position="1"/>
        <end position="10"/>
    </location>
</feature>
<name>A0A6S5RQT3_9GAMM</name>
<reference evidence="2 3" key="1">
    <citation type="submission" date="2019-12" db="EMBL/GenBank/DDBJ databases">
        <title>complete genome sequences of Pseudomonas otitidis str. WP8-S17-CRE-03 isolated from wastewater treatment plant effluent.</title>
        <authorList>
            <person name="Sekizuka T."/>
            <person name="Itokawa K."/>
            <person name="Yatsu K."/>
            <person name="Inamine Y."/>
            <person name="Kuroda M."/>
        </authorList>
    </citation>
    <scope>NUCLEOTIDE SEQUENCE [LARGE SCALE GENOMIC DNA]</scope>
    <source>
        <strain evidence="2 3">WP8-S17-CRE-03</strain>
    </source>
</reference>
<feature type="compositionally biased region" description="Pro residues" evidence="1">
    <location>
        <begin position="52"/>
        <end position="63"/>
    </location>
</feature>
<evidence type="ECO:0000313" key="2">
    <source>
        <dbReference type="EMBL" id="BBT18571.1"/>
    </source>
</evidence>
<evidence type="ECO:0000256" key="1">
    <source>
        <dbReference type="SAM" id="MobiDB-lite"/>
    </source>
</evidence>
<protein>
    <recommendedName>
        <fullName evidence="4">DNA polymerase III subunit chi</fullName>
    </recommendedName>
</protein>
<dbReference type="AlphaFoldDB" id="A0A6S5RQT3"/>
<feature type="region of interest" description="Disordered" evidence="1">
    <location>
        <begin position="1"/>
        <end position="115"/>
    </location>
</feature>
<proteinExistence type="predicted"/>
<evidence type="ECO:0008006" key="4">
    <source>
        <dbReference type="Google" id="ProtNLM"/>
    </source>
</evidence>
<dbReference type="RefSeq" id="WP_182850904.1">
    <property type="nucleotide sequence ID" value="NZ_AP022213.1"/>
</dbReference>
<accession>A0A6S5RQT3</accession>
<dbReference type="Proteomes" id="UP000515591">
    <property type="component" value="Chromosome"/>
</dbReference>
<feature type="compositionally biased region" description="Basic and acidic residues" evidence="1">
    <location>
        <begin position="12"/>
        <end position="29"/>
    </location>
</feature>
<organism evidence="2 3">
    <name type="scientific">Metapseudomonas otitidis</name>
    <dbReference type="NCBI Taxonomy" id="319939"/>
    <lineage>
        <taxon>Bacteria</taxon>
        <taxon>Pseudomonadati</taxon>
        <taxon>Pseudomonadota</taxon>
        <taxon>Gammaproteobacteria</taxon>
        <taxon>Pseudomonadales</taxon>
        <taxon>Pseudomonadaceae</taxon>
        <taxon>Metapseudomonas</taxon>
    </lineage>
</organism>